<evidence type="ECO:0000259" key="34">
    <source>
        <dbReference type="PROSITE" id="PS50064"/>
    </source>
</evidence>
<dbReference type="Gene3D" id="1.20.142.10">
    <property type="entry name" value="Poly(ADP-ribose) polymerase, regulatory domain"/>
    <property type="match status" value="1"/>
</dbReference>
<keyword evidence="24 32" id="KW-0539">Nucleus</keyword>
<dbReference type="CDD" id="cd01437">
    <property type="entry name" value="parp_like"/>
    <property type="match status" value="1"/>
</dbReference>
<evidence type="ECO:0000256" key="14">
    <source>
        <dbReference type="ARBA" id="ARBA00022763"/>
    </source>
</evidence>
<evidence type="ECO:0000256" key="9">
    <source>
        <dbReference type="ARBA" id="ARBA00022676"/>
    </source>
</evidence>
<dbReference type="Pfam" id="PF02877">
    <property type="entry name" value="PARP_reg"/>
    <property type="match status" value="1"/>
</dbReference>
<keyword evidence="10 32" id="KW-0808">Transferase</keyword>
<dbReference type="GO" id="GO:0003677">
    <property type="term" value="F:DNA binding"/>
    <property type="evidence" value="ECO:0007669"/>
    <property type="project" value="UniProtKB-UniRule"/>
</dbReference>
<dbReference type="GO" id="GO:0070212">
    <property type="term" value="P:protein poly-ADP-ribosylation"/>
    <property type="evidence" value="ECO:0007669"/>
    <property type="project" value="TreeGrafter"/>
</dbReference>
<dbReference type="PANTHER" id="PTHR10459:SF112">
    <property type="entry name" value="POLY [ADP-RIBOSE] POLYMERASE 1"/>
    <property type="match status" value="1"/>
</dbReference>
<dbReference type="GO" id="GO:0051287">
    <property type="term" value="F:NAD binding"/>
    <property type="evidence" value="ECO:0007669"/>
    <property type="project" value="UniProtKB-UniRule"/>
</dbReference>
<keyword evidence="8" id="KW-0399">Innate immunity</keyword>
<comment type="catalytic activity">
    <reaction evidence="25">
        <text>L-glutamyl-[protein] + NAD(+) = 5-O-(ADP-D-ribosyl)-L-glutamyl-[protein] + nicotinamide</text>
        <dbReference type="Rhea" id="RHEA:58224"/>
        <dbReference type="Rhea" id="RHEA-COMP:10208"/>
        <dbReference type="Rhea" id="RHEA-COMP:15089"/>
        <dbReference type="ChEBI" id="CHEBI:17154"/>
        <dbReference type="ChEBI" id="CHEBI:29973"/>
        <dbReference type="ChEBI" id="CHEBI:57540"/>
        <dbReference type="ChEBI" id="CHEBI:142540"/>
    </reaction>
    <physiologicalReaction direction="left-to-right" evidence="25">
        <dbReference type="Rhea" id="RHEA:58225"/>
    </physiologicalReaction>
</comment>
<dbReference type="InterPro" id="IPR049296">
    <property type="entry name" value="PARP1-like_PADR1_N"/>
</dbReference>
<dbReference type="InterPro" id="IPR036957">
    <property type="entry name" value="Znf_PARP_sf"/>
</dbReference>
<keyword evidence="21 32" id="KW-0238">DNA-binding</keyword>
<dbReference type="InterPro" id="IPR050800">
    <property type="entry name" value="ARTD/PARP"/>
</dbReference>
<dbReference type="GO" id="GO:0016779">
    <property type="term" value="F:nucleotidyltransferase activity"/>
    <property type="evidence" value="ECO:0007669"/>
    <property type="project" value="UniProtKB-KW"/>
</dbReference>
<comment type="catalytic activity">
    <reaction evidence="26">
        <text>L-aspartyl-[protein] + NAD(+) = 4-O-(ADP-D-ribosyl)-L-aspartyl-[protein] + nicotinamide</text>
        <dbReference type="Rhea" id="RHEA:54424"/>
        <dbReference type="Rhea" id="RHEA-COMP:9867"/>
        <dbReference type="Rhea" id="RHEA-COMP:13832"/>
        <dbReference type="ChEBI" id="CHEBI:17154"/>
        <dbReference type="ChEBI" id="CHEBI:29961"/>
        <dbReference type="ChEBI" id="CHEBI:57540"/>
        <dbReference type="ChEBI" id="CHEBI:138102"/>
    </reaction>
    <physiologicalReaction direction="left-to-right" evidence="26">
        <dbReference type="Rhea" id="RHEA:54425"/>
    </physiologicalReaction>
</comment>
<dbReference type="Pfam" id="PF00644">
    <property type="entry name" value="PARP"/>
    <property type="match status" value="1"/>
</dbReference>
<keyword evidence="20 32" id="KW-0520">NAD</keyword>
<evidence type="ECO:0000256" key="24">
    <source>
        <dbReference type="ARBA" id="ARBA00023242"/>
    </source>
</evidence>
<comment type="catalytic activity">
    <reaction evidence="30">
        <text>L-tyrosyl-[protein] + NAD(+) = O-(ADP-D-ribosyl)-L-tyrosyl-[protein] + nicotinamide + H(+)</text>
        <dbReference type="Rhea" id="RHEA:58236"/>
        <dbReference type="Rhea" id="RHEA-COMP:10136"/>
        <dbReference type="Rhea" id="RHEA-COMP:15092"/>
        <dbReference type="ChEBI" id="CHEBI:15378"/>
        <dbReference type="ChEBI" id="CHEBI:17154"/>
        <dbReference type="ChEBI" id="CHEBI:46858"/>
        <dbReference type="ChEBI" id="CHEBI:57540"/>
        <dbReference type="ChEBI" id="CHEBI:142557"/>
    </reaction>
    <physiologicalReaction direction="left-to-right" evidence="30">
        <dbReference type="Rhea" id="RHEA:58237"/>
    </physiologicalReaction>
</comment>
<keyword evidence="12 32" id="KW-0479">Metal-binding</keyword>
<dbReference type="InterPro" id="IPR036930">
    <property type="entry name" value="WGR_dom_sf"/>
</dbReference>
<dbReference type="GO" id="GO:0140815">
    <property type="term" value="F:NAD+-protein-histidine ADP-ribosyltransferase activity"/>
    <property type="evidence" value="ECO:0007669"/>
    <property type="project" value="RHEA"/>
</dbReference>
<evidence type="ECO:0000256" key="12">
    <source>
        <dbReference type="ARBA" id="ARBA00022723"/>
    </source>
</evidence>
<keyword evidence="7" id="KW-0021">Allosteric enzyme</keyword>
<evidence type="ECO:0000256" key="26">
    <source>
        <dbReference type="ARBA" id="ARBA00024164"/>
    </source>
</evidence>
<dbReference type="InterPro" id="IPR004102">
    <property type="entry name" value="Poly(ADP-ribose)pol_reg_dom"/>
</dbReference>
<dbReference type="PROSITE" id="PS51059">
    <property type="entry name" value="PARP_CATALYTIC"/>
    <property type="match status" value="1"/>
</dbReference>
<evidence type="ECO:0000256" key="31">
    <source>
        <dbReference type="ARBA" id="ARBA00048575"/>
    </source>
</evidence>
<keyword evidence="4" id="KW-0158">Chromosome</keyword>
<dbReference type="InterPro" id="IPR008288">
    <property type="entry name" value="PARP"/>
</dbReference>
<dbReference type="PANTHER" id="PTHR10459">
    <property type="entry name" value="DNA LIGASE"/>
    <property type="match status" value="1"/>
</dbReference>
<evidence type="ECO:0000256" key="25">
    <source>
        <dbReference type="ARBA" id="ARBA00024159"/>
    </source>
</evidence>
<comment type="similarity">
    <text evidence="27">Belongs to the ARTD/PARP family.</text>
</comment>
<keyword evidence="9 32" id="KW-0328">Glycosyltransferase</keyword>
<dbReference type="FunFam" id="3.90.228.10:FF:000002">
    <property type="entry name" value="Poly [ADP-ribose] polymerase"/>
    <property type="match status" value="1"/>
</dbReference>
<dbReference type="GO" id="GO:0003950">
    <property type="term" value="F:NAD+ poly-ADP-ribosyltransferase activity"/>
    <property type="evidence" value="ECO:0007669"/>
    <property type="project" value="UniProtKB-UniRule"/>
</dbReference>
<evidence type="ECO:0000256" key="8">
    <source>
        <dbReference type="ARBA" id="ARBA00022588"/>
    </source>
</evidence>
<dbReference type="GO" id="GO:0140807">
    <property type="term" value="F:NAD+-protein-glutamate ADP-ribosyltransferase activity"/>
    <property type="evidence" value="ECO:0007669"/>
    <property type="project" value="RHEA"/>
</dbReference>
<evidence type="ECO:0000256" key="7">
    <source>
        <dbReference type="ARBA" id="ARBA00022533"/>
    </source>
</evidence>
<comment type="catalytic activity">
    <reaction evidence="29">
        <text>L-histidyl-[protein] + NAD(+) = N(tele)-(ADP-D-ribosyl)-L-histidyl-[protein] + nicotinamide + H(+)</text>
        <dbReference type="Rhea" id="RHEA:72071"/>
        <dbReference type="Rhea" id="RHEA-COMP:9745"/>
        <dbReference type="Rhea" id="RHEA-COMP:18085"/>
        <dbReference type="ChEBI" id="CHEBI:15378"/>
        <dbReference type="ChEBI" id="CHEBI:17154"/>
        <dbReference type="ChEBI" id="CHEBI:29979"/>
        <dbReference type="ChEBI" id="CHEBI:57540"/>
        <dbReference type="ChEBI" id="CHEBI:191398"/>
    </reaction>
    <physiologicalReaction direction="left-to-right" evidence="29">
        <dbReference type="Rhea" id="RHEA:72072"/>
    </physiologicalReaction>
</comment>
<keyword evidence="11" id="KW-0548">Nucleotidyltransferase</keyword>
<dbReference type="EC" id="2.4.2.30" evidence="32"/>
<dbReference type="GO" id="GO:0006302">
    <property type="term" value="P:double-strand break repair"/>
    <property type="evidence" value="ECO:0007669"/>
    <property type="project" value="TreeGrafter"/>
</dbReference>
<evidence type="ECO:0000256" key="28">
    <source>
        <dbReference type="ARBA" id="ARBA00033987"/>
    </source>
</evidence>
<dbReference type="GO" id="GO:0140808">
    <property type="term" value="F:NAD+-protein-tyrosine ADP-ribosyltransferase activity"/>
    <property type="evidence" value="ECO:0007669"/>
    <property type="project" value="RHEA"/>
</dbReference>
<feature type="domain" description="PARP alpha-helical" evidence="36">
    <location>
        <begin position="617"/>
        <end position="735"/>
    </location>
</feature>
<dbReference type="InterPro" id="IPR012982">
    <property type="entry name" value="PARP1-like_PADR1_Zn_ribbon"/>
</dbReference>
<dbReference type="PROSITE" id="PS51060">
    <property type="entry name" value="PARP_ALPHA_HD"/>
    <property type="match status" value="1"/>
</dbReference>
<protein>
    <recommendedName>
        <fullName evidence="32 33">Poly [ADP-ribose] polymerase</fullName>
        <ecNumber evidence="32">2.4.2.30</ecNumber>
    </recommendedName>
</protein>
<dbReference type="GO" id="GO:0008270">
    <property type="term" value="F:zinc ion binding"/>
    <property type="evidence" value="ECO:0007669"/>
    <property type="project" value="UniProtKB-KW"/>
</dbReference>
<evidence type="ECO:0000256" key="3">
    <source>
        <dbReference type="ARBA" id="ARBA00004604"/>
    </source>
</evidence>
<dbReference type="Pfam" id="PF05406">
    <property type="entry name" value="WGR"/>
    <property type="match status" value="1"/>
</dbReference>
<dbReference type="Pfam" id="PF08063">
    <property type="entry name" value="Zn_ribbon_PADR1"/>
    <property type="match status" value="1"/>
</dbReference>
<evidence type="ECO:0000256" key="33">
    <source>
        <dbReference type="RuleBase" id="RU362114"/>
    </source>
</evidence>
<dbReference type="SMART" id="SM01336">
    <property type="entry name" value="zf-PARP"/>
    <property type="match status" value="2"/>
</dbReference>
<evidence type="ECO:0000256" key="15">
    <source>
        <dbReference type="ARBA" id="ARBA00022765"/>
    </source>
</evidence>
<evidence type="ECO:0000259" key="36">
    <source>
        <dbReference type="PROSITE" id="PS51060"/>
    </source>
</evidence>
<feature type="domain" description="PARP-type" evidence="34">
    <location>
        <begin position="10"/>
        <end position="92"/>
    </location>
</feature>
<evidence type="ECO:0000256" key="5">
    <source>
        <dbReference type="ARBA" id="ARBA00022490"/>
    </source>
</evidence>
<evidence type="ECO:0000256" key="21">
    <source>
        <dbReference type="ARBA" id="ARBA00023125"/>
    </source>
</evidence>
<dbReference type="CDD" id="cd08001">
    <property type="entry name" value="WGR_PARP1_like"/>
    <property type="match status" value="1"/>
</dbReference>
<keyword evidence="14" id="KW-0227">DNA damage</keyword>
<evidence type="ECO:0000256" key="23">
    <source>
        <dbReference type="ARBA" id="ARBA00023204"/>
    </source>
</evidence>
<dbReference type="SUPFAM" id="SSF47587">
    <property type="entry name" value="Domain of poly(ADP-ribose) polymerase"/>
    <property type="match status" value="1"/>
</dbReference>
<dbReference type="InterPro" id="IPR036616">
    <property type="entry name" value="Poly(ADP-ribose)pol_reg_dom_sf"/>
</dbReference>
<evidence type="ECO:0000256" key="2">
    <source>
        <dbReference type="ARBA" id="ARBA00004514"/>
    </source>
</evidence>
<keyword evidence="17 32" id="KW-0862">Zinc</keyword>
<evidence type="ECO:0000256" key="1">
    <source>
        <dbReference type="ARBA" id="ARBA00004286"/>
    </source>
</evidence>
<evidence type="ECO:0000256" key="30">
    <source>
        <dbReference type="ARBA" id="ARBA00048339"/>
    </source>
</evidence>
<dbReference type="SUPFAM" id="SSF57716">
    <property type="entry name" value="Glucocorticoid receptor-like (DNA-binding domain)"/>
    <property type="match status" value="2"/>
</dbReference>
<keyword evidence="13" id="KW-0677">Repeat</keyword>
<dbReference type="Pfam" id="PF21728">
    <property type="entry name" value="PADR1_N"/>
    <property type="match status" value="1"/>
</dbReference>
<comment type="catalytic activity">
    <reaction evidence="28 32">
        <text>NAD(+) + (ADP-D-ribosyl)n-acceptor = nicotinamide + (ADP-D-ribosyl)n+1-acceptor + H(+).</text>
        <dbReference type="EC" id="2.4.2.30"/>
    </reaction>
</comment>
<dbReference type="PROSITE" id="PS50064">
    <property type="entry name" value="ZF_PARP_2"/>
    <property type="match status" value="2"/>
</dbReference>
<dbReference type="SUPFAM" id="SSF56399">
    <property type="entry name" value="ADP-ribosylation"/>
    <property type="match status" value="1"/>
</dbReference>
<dbReference type="Gene3D" id="3.40.50.10190">
    <property type="entry name" value="BRCT domain"/>
    <property type="match status" value="1"/>
</dbReference>
<keyword evidence="6" id="KW-1017">Isopeptide bond</keyword>
<evidence type="ECO:0000256" key="13">
    <source>
        <dbReference type="ARBA" id="ARBA00022737"/>
    </source>
</evidence>
<comment type="catalytic activity">
    <reaction evidence="31">
        <text>L-seryl-[protein] + NAD(+) = O-(ADP-D-ribosyl)-L-seryl-[protein] + nicotinamide + H(+)</text>
        <dbReference type="Rhea" id="RHEA:58232"/>
        <dbReference type="Rhea" id="RHEA-COMP:9863"/>
        <dbReference type="Rhea" id="RHEA-COMP:15091"/>
        <dbReference type="ChEBI" id="CHEBI:15378"/>
        <dbReference type="ChEBI" id="CHEBI:17154"/>
        <dbReference type="ChEBI" id="CHEBI:29999"/>
        <dbReference type="ChEBI" id="CHEBI:57540"/>
        <dbReference type="ChEBI" id="CHEBI:142556"/>
    </reaction>
    <physiologicalReaction direction="left-to-right" evidence="31">
        <dbReference type="Rhea" id="RHEA:58233"/>
    </physiologicalReaction>
</comment>
<evidence type="ECO:0000256" key="6">
    <source>
        <dbReference type="ARBA" id="ARBA00022499"/>
    </source>
</evidence>
<dbReference type="GO" id="GO:0140805">
    <property type="term" value="F:NAD+-protein-serine ADP-ribosyltransferase activity"/>
    <property type="evidence" value="ECO:0007669"/>
    <property type="project" value="RHEA"/>
</dbReference>
<dbReference type="AlphaFoldDB" id="A0A165NNH0"/>
<dbReference type="Gene3D" id="3.90.228.10">
    <property type="match status" value="1"/>
</dbReference>
<evidence type="ECO:0000256" key="22">
    <source>
        <dbReference type="ARBA" id="ARBA00023163"/>
    </source>
</evidence>
<organism evidence="38">
    <name type="scientific">Botryllus schlosseri</name>
    <name type="common">Golden star tunicate</name>
    <name type="synonym">Alcyonium schlosseri</name>
    <dbReference type="NCBI Taxonomy" id="30301"/>
    <lineage>
        <taxon>Eukaryota</taxon>
        <taxon>Metazoa</taxon>
        <taxon>Chordata</taxon>
        <taxon>Tunicata</taxon>
        <taxon>Ascidiacea</taxon>
        <taxon>Stolidobranchia</taxon>
        <taxon>Styelidae</taxon>
        <taxon>Botryllus</taxon>
    </lineage>
</organism>
<dbReference type="PROSITE" id="PS52007">
    <property type="entry name" value="PADR1"/>
    <property type="match status" value="1"/>
</dbReference>
<dbReference type="Gene3D" id="3.30.1740.10">
    <property type="entry name" value="Zinc finger, PARP-type"/>
    <property type="match status" value="2"/>
</dbReference>
<evidence type="ECO:0000256" key="19">
    <source>
        <dbReference type="ARBA" id="ARBA00023015"/>
    </source>
</evidence>
<evidence type="ECO:0000256" key="17">
    <source>
        <dbReference type="ARBA" id="ARBA00022833"/>
    </source>
</evidence>
<keyword evidence="5" id="KW-0963">Cytoplasm</keyword>
<proteinExistence type="evidence at transcript level"/>
<name>A0A165NNH0_BOTSH</name>
<dbReference type="InterPro" id="IPR008893">
    <property type="entry name" value="WGR_domain"/>
</dbReference>
<keyword evidence="22" id="KW-0804">Transcription</keyword>
<dbReference type="InterPro" id="IPR001510">
    <property type="entry name" value="Znf_PARP"/>
</dbReference>
<dbReference type="GO" id="GO:0005730">
    <property type="term" value="C:nucleolus"/>
    <property type="evidence" value="ECO:0007669"/>
    <property type="project" value="UniProtKB-SubCell"/>
</dbReference>
<dbReference type="SMART" id="SM00773">
    <property type="entry name" value="WGR"/>
    <property type="match status" value="1"/>
</dbReference>
<evidence type="ECO:0000256" key="4">
    <source>
        <dbReference type="ARBA" id="ARBA00022454"/>
    </source>
</evidence>
<reference evidence="38" key="1">
    <citation type="submission" date="2016-03" db="EMBL/GenBank/DDBJ databases">
        <title>Recurrent phagocytosis-induced apoptosis in a compound ascidian: morphological and molecular evidences.</title>
        <authorList>
            <person name="Franchi N."/>
            <person name="Manni L."/>
            <person name="Schiavon F."/>
            <person name="Basso G."/>
            <person name="Ballarin L."/>
        </authorList>
    </citation>
    <scope>NUCLEOTIDE SEQUENCE</scope>
</reference>
<dbReference type="EMBL" id="KU948201">
    <property type="protein sequence ID" value="AMY56535.1"/>
    <property type="molecule type" value="mRNA"/>
</dbReference>
<sequence>MDGRSNDYDYVAEYAKSNKAMCRDCKALIAKESLRIAYMVQSRFFDGKQPPWYHYTCFFRKYRPSCSDDIKGFNNLRFPDQEKIRTQIDGFANSSKSAKGGTKIISTTLRDFVVQYAASNRSKCRQCEDKIEKDEIRLSHKEKHPEKPQLGLVDRWHHVGCFLKHKAARGWEDHFSADMLSGFQGLDADDKGQMRKLLKPKGKAKKIAEQPSTSEIRTEEDPIMKKIKSQSTLMWRNIDRLKSIELRKSTFEDILEENHQKIPIGYDALYLAIGDGMTFGALPWCPECKAGPLVVCSDGYKCTGQISEWTRCTYRTAVVERPTWSFPKSVRESDPFLEKYKYKKMERVFPPKAPFKPLKKMKVIVLTKTPSPKPDIKASVEKLGGSITTSVHLAYFCISTKEGVAKMSKKMTFGSATRCFCRFSRYFERSRGRVGATADVAFAQKAQRVRLGIGATRIEAWGIKRALEEVSGNVPEKKMKMVVKAGAAVDQQSGLEHKTHVLVKNGSKYTATLSLVDMNTGANSYYKLQLLEHDSKKKYYVFRAWGRVGTTIGGDKVEDFYSVDAAVRNFEEVYLDKTGNEFGTAHFMKMPKKFYPLDIDYGENDEKLKVLQSAGSNSKLHQEVQKIIKMIFDVESMKKAMVEFELDMKKMPLGKLSKKQLQRAYGVLSEVTGIIECETPSAPKILDCSNRFYTLIPHDFGMKQPPMLNNIELVKSKVEMIDSLLDIEVAYNLLQGDYADVKEEDPIDTQYKKLQCRIEPLNANDEMRKVISDMVQNTHAKTHSSYNLEVEEIFELDRKGEKSRYRPFKKLHNRRLLWHGSRVTNYAGILSQGLRIAPPEAPVTGYMFGKGLYFADMVSKSANYCHASHGNPYGLLLLAEVALGNMRELKNAMDVRKLPKGKHSVKGMGSTCPDESSDYTMKDGTIAHVGSGKESGCEGTSLLYNEYIVYDVAQVNLRYLVKTKFNMQSQW</sequence>
<dbReference type="PROSITE" id="PS00347">
    <property type="entry name" value="ZF_PARP_1"/>
    <property type="match status" value="2"/>
</dbReference>
<feature type="domain" description="WGR" evidence="37">
    <location>
        <begin position="498"/>
        <end position="594"/>
    </location>
</feature>
<evidence type="ECO:0000256" key="20">
    <source>
        <dbReference type="ARBA" id="ARBA00023027"/>
    </source>
</evidence>
<keyword evidence="23" id="KW-0234">DNA repair</keyword>
<feature type="domain" description="PARP catalytic" evidence="35">
    <location>
        <begin position="745"/>
        <end position="971"/>
    </location>
</feature>
<comment type="subcellular location">
    <subcellularLocation>
        <location evidence="1">Chromosome</location>
    </subcellularLocation>
    <subcellularLocation>
        <location evidence="2">Cytoplasm</location>
        <location evidence="2">Cytosol</location>
    </subcellularLocation>
    <subcellularLocation>
        <location evidence="3">Nucleus</location>
        <location evidence="3">Nucleolus</location>
    </subcellularLocation>
</comment>
<dbReference type="InterPro" id="IPR012317">
    <property type="entry name" value="Poly(ADP-ribose)pol_cat_dom"/>
</dbReference>
<evidence type="ECO:0000256" key="29">
    <source>
        <dbReference type="ARBA" id="ARBA00048241"/>
    </source>
</evidence>
<evidence type="ECO:0000256" key="11">
    <source>
        <dbReference type="ARBA" id="ARBA00022695"/>
    </source>
</evidence>
<keyword evidence="15" id="KW-0013">ADP-ribosylation</keyword>
<evidence type="ECO:0000259" key="35">
    <source>
        <dbReference type="PROSITE" id="PS51059"/>
    </source>
</evidence>
<evidence type="ECO:0000256" key="16">
    <source>
        <dbReference type="ARBA" id="ARBA00022771"/>
    </source>
</evidence>
<dbReference type="GO" id="GO:0140806">
    <property type="term" value="F:NAD+-protein-aspartate ADP-ribosyltransferase activity"/>
    <property type="evidence" value="ECO:0007669"/>
    <property type="project" value="RHEA"/>
</dbReference>
<keyword evidence="16" id="KW-0863">Zinc-finger</keyword>
<dbReference type="Pfam" id="PF00645">
    <property type="entry name" value="zf-PARP"/>
    <property type="match status" value="2"/>
</dbReference>
<keyword evidence="18" id="KW-0391">Immunity</keyword>
<evidence type="ECO:0000256" key="10">
    <source>
        <dbReference type="ARBA" id="ARBA00022679"/>
    </source>
</evidence>
<dbReference type="PROSITE" id="PS51977">
    <property type="entry name" value="WGR"/>
    <property type="match status" value="1"/>
</dbReference>
<dbReference type="Gene3D" id="3.90.640.80">
    <property type="match status" value="1"/>
</dbReference>
<dbReference type="SMART" id="SM01335">
    <property type="entry name" value="PADR1"/>
    <property type="match status" value="1"/>
</dbReference>
<dbReference type="PIRSF" id="PIRSF000489">
    <property type="entry name" value="NAD_ADPRT"/>
    <property type="match status" value="1"/>
</dbReference>
<dbReference type="InterPro" id="IPR036420">
    <property type="entry name" value="BRCT_dom_sf"/>
</dbReference>
<dbReference type="SUPFAM" id="SSF142921">
    <property type="entry name" value="WGR domain-like"/>
    <property type="match status" value="1"/>
</dbReference>
<dbReference type="FunFam" id="1.20.142.10:FF:000001">
    <property type="entry name" value="Poly [ADP-ribose] polymerase"/>
    <property type="match status" value="1"/>
</dbReference>
<feature type="domain" description="PARP-type" evidence="34">
    <location>
        <begin position="112"/>
        <end position="202"/>
    </location>
</feature>
<evidence type="ECO:0000256" key="27">
    <source>
        <dbReference type="ARBA" id="ARBA00024347"/>
    </source>
</evidence>
<dbReference type="GO" id="GO:0005694">
    <property type="term" value="C:chromosome"/>
    <property type="evidence" value="ECO:0007669"/>
    <property type="project" value="UniProtKB-SubCell"/>
</dbReference>
<evidence type="ECO:0000256" key="18">
    <source>
        <dbReference type="ARBA" id="ARBA00022859"/>
    </source>
</evidence>
<dbReference type="GO" id="GO:0005829">
    <property type="term" value="C:cytosol"/>
    <property type="evidence" value="ECO:0007669"/>
    <property type="project" value="UniProtKB-SubCell"/>
</dbReference>
<evidence type="ECO:0000259" key="37">
    <source>
        <dbReference type="PROSITE" id="PS51977"/>
    </source>
</evidence>
<keyword evidence="19" id="KW-0805">Transcription regulation</keyword>
<dbReference type="GO" id="GO:0045087">
    <property type="term" value="P:innate immune response"/>
    <property type="evidence" value="ECO:0007669"/>
    <property type="project" value="UniProtKB-KW"/>
</dbReference>
<evidence type="ECO:0000256" key="32">
    <source>
        <dbReference type="PIRNR" id="PIRNR000489"/>
    </source>
</evidence>
<evidence type="ECO:0000313" key="38">
    <source>
        <dbReference type="EMBL" id="AMY56535.1"/>
    </source>
</evidence>
<accession>A0A165NNH0</accession>